<reference evidence="3 4" key="1">
    <citation type="journal article" date="2023" name="BMC Biol.">
        <title>The compact genome of the sponge Oopsacas minuta (Hexactinellida) is lacking key metazoan core genes.</title>
        <authorList>
            <person name="Santini S."/>
            <person name="Schenkelaars Q."/>
            <person name="Jourda C."/>
            <person name="Duchesne M."/>
            <person name="Belahbib H."/>
            <person name="Rocher C."/>
            <person name="Selva M."/>
            <person name="Riesgo A."/>
            <person name="Vervoort M."/>
            <person name="Leys S.P."/>
            <person name="Kodjabachian L."/>
            <person name="Le Bivic A."/>
            <person name="Borchiellini C."/>
            <person name="Claverie J.M."/>
            <person name="Renard E."/>
        </authorList>
    </citation>
    <scope>NUCLEOTIDE SEQUENCE [LARGE SCALE GENOMIC DNA]</scope>
    <source>
        <strain evidence="3">SPO-2</strain>
    </source>
</reference>
<proteinExistence type="predicted"/>
<keyword evidence="1" id="KW-0812">Transmembrane</keyword>
<keyword evidence="1" id="KW-1133">Transmembrane helix</keyword>
<gene>
    <name evidence="3" type="ORF">LOD99_3354</name>
</gene>
<accession>A0AAV7JY68</accession>
<keyword evidence="1" id="KW-0472">Membrane</keyword>
<evidence type="ECO:0000256" key="2">
    <source>
        <dbReference type="SAM" id="SignalP"/>
    </source>
</evidence>
<organism evidence="3 4">
    <name type="scientific">Oopsacas minuta</name>
    <dbReference type="NCBI Taxonomy" id="111878"/>
    <lineage>
        <taxon>Eukaryota</taxon>
        <taxon>Metazoa</taxon>
        <taxon>Porifera</taxon>
        <taxon>Hexactinellida</taxon>
        <taxon>Hexasterophora</taxon>
        <taxon>Lyssacinosida</taxon>
        <taxon>Leucopsacidae</taxon>
        <taxon>Oopsacas</taxon>
    </lineage>
</organism>
<keyword evidence="4" id="KW-1185">Reference proteome</keyword>
<keyword evidence="2" id="KW-0732">Signal</keyword>
<feature type="transmembrane region" description="Helical" evidence="1">
    <location>
        <begin position="358"/>
        <end position="377"/>
    </location>
</feature>
<evidence type="ECO:0008006" key="5">
    <source>
        <dbReference type="Google" id="ProtNLM"/>
    </source>
</evidence>
<sequence>MYYSIVLIVSLVLSVLYTCATESVCDQPSLFQFNTSLLVCDNACGGEFPNVESGGMISCKLNYPSKSLLTILLEQGDWITGVRIHNINSDNVTTFSLAYTDRVGVEFIPISIATLYNSSLPSGDLVEVRRGEYLLIKFQKPIQPYSLSVFGYGAVGAEGCISVELLGCSPSSLSYPIHTPNLLQYRFPKPDNLHTDSTGVEYGYLYGSDGVLTDGIEYTTSSDCLNTECLTWYASSSPSDLYLSFSLYQSSSILMIEIIQINSTDNPIDSLAINSPGVVPSFCTNYSATQYQYSLTFDNPINTDYVQIIINFHDTLTLTEIIFYDSYGNNVLKSVVSIIGDVTSPDYLTALIASSSTFIVLLILLFSAMIVLIILACRSHRNLSRISNFYDTLTPESFAIYTSIKRSSKHREYVNVARMDLSTKLDSVTKSSQPLPRKPEIVLKCMSETSSIDHGDYEKVEQVLAEHESSKNCTSNDSTKYNTSSVTKDLANNLTFINHREITVKPDNRKMSDVIIYDSSHISPVDTRKYSNLELTSKNSPGDDDPYTPYNPNFNENKIISKEHSHDHIPITMSVSNNHLYKLAASRHSPTEHEANFQFVEDSSDITTSFSVKQLAGMTLSQLDDSISSDSV</sequence>
<feature type="signal peptide" evidence="2">
    <location>
        <begin position="1"/>
        <end position="21"/>
    </location>
</feature>
<name>A0AAV7JY68_9METZ</name>
<dbReference type="EMBL" id="JAKMXF010000255">
    <property type="protein sequence ID" value="KAI6653852.1"/>
    <property type="molecule type" value="Genomic_DNA"/>
</dbReference>
<evidence type="ECO:0000313" key="3">
    <source>
        <dbReference type="EMBL" id="KAI6653852.1"/>
    </source>
</evidence>
<dbReference type="Proteomes" id="UP001165289">
    <property type="component" value="Unassembled WGS sequence"/>
</dbReference>
<evidence type="ECO:0000313" key="4">
    <source>
        <dbReference type="Proteomes" id="UP001165289"/>
    </source>
</evidence>
<comment type="caution">
    <text evidence="3">The sequence shown here is derived from an EMBL/GenBank/DDBJ whole genome shotgun (WGS) entry which is preliminary data.</text>
</comment>
<evidence type="ECO:0000256" key="1">
    <source>
        <dbReference type="SAM" id="Phobius"/>
    </source>
</evidence>
<dbReference type="AlphaFoldDB" id="A0AAV7JY68"/>
<protein>
    <recommendedName>
        <fullName evidence="5">CUB domain-containing protein</fullName>
    </recommendedName>
</protein>
<feature type="chain" id="PRO_5043316758" description="CUB domain-containing protein" evidence="2">
    <location>
        <begin position="22"/>
        <end position="632"/>
    </location>
</feature>